<evidence type="ECO:0000256" key="12">
    <source>
        <dbReference type="ARBA" id="ARBA00023136"/>
    </source>
</evidence>
<feature type="coiled-coil region" evidence="14">
    <location>
        <begin position="105"/>
        <end position="139"/>
    </location>
</feature>
<keyword evidence="3 13" id="KW-1003">Cell membrane</keyword>
<dbReference type="InterPro" id="IPR003594">
    <property type="entry name" value="HATPase_dom"/>
</dbReference>
<proteinExistence type="predicted"/>
<dbReference type="AlphaFoldDB" id="A0A1W5ZXV6"/>
<evidence type="ECO:0000259" key="17">
    <source>
        <dbReference type="PROSITE" id="PS50885"/>
    </source>
</evidence>
<evidence type="ECO:0000256" key="3">
    <source>
        <dbReference type="ARBA" id="ARBA00022475"/>
    </source>
</evidence>
<comment type="catalytic activity">
    <reaction evidence="1 13">
        <text>ATP + protein L-histidine = ADP + protein N-phospho-L-histidine.</text>
        <dbReference type="EC" id="2.7.13.3"/>
    </reaction>
</comment>
<evidence type="ECO:0000256" key="1">
    <source>
        <dbReference type="ARBA" id="ARBA00000085"/>
    </source>
</evidence>
<keyword evidence="19" id="KW-1185">Reference proteome</keyword>
<keyword evidence="14" id="KW-0175">Coiled coil</keyword>
<evidence type="ECO:0000256" key="10">
    <source>
        <dbReference type="ARBA" id="ARBA00022989"/>
    </source>
</evidence>
<keyword evidence="7 13" id="KW-0547">Nucleotide-binding</keyword>
<evidence type="ECO:0000259" key="16">
    <source>
        <dbReference type="PROSITE" id="PS50109"/>
    </source>
</evidence>
<feature type="domain" description="Histidine kinase" evidence="16">
    <location>
        <begin position="151"/>
        <end position="347"/>
    </location>
</feature>
<accession>A0A1W5ZXV6</accession>
<gene>
    <name evidence="18" type="ORF">HM131_15090</name>
</gene>
<dbReference type="PROSITE" id="PS50885">
    <property type="entry name" value="HAMP"/>
    <property type="match status" value="1"/>
</dbReference>
<keyword evidence="9 13" id="KW-0067">ATP-binding</keyword>
<evidence type="ECO:0000256" key="2">
    <source>
        <dbReference type="ARBA" id="ARBA00004651"/>
    </source>
</evidence>
<dbReference type="OrthoDB" id="9795828at2"/>
<evidence type="ECO:0000256" key="8">
    <source>
        <dbReference type="ARBA" id="ARBA00022777"/>
    </source>
</evidence>
<evidence type="ECO:0000256" key="15">
    <source>
        <dbReference type="SAM" id="Phobius"/>
    </source>
</evidence>
<dbReference type="GO" id="GO:0005524">
    <property type="term" value="F:ATP binding"/>
    <property type="evidence" value="ECO:0007669"/>
    <property type="project" value="UniProtKB-UniRule"/>
</dbReference>
<dbReference type="Proteomes" id="UP000192527">
    <property type="component" value="Chromosome"/>
</dbReference>
<dbReference type="InterPro" id="IPR036890">
    <property type="entry name" value="HATPase_C_sf"/>
</dbReference>
<dbReference type="Pfam" id="PF02518">
    <property type="entry name" value="HATPase_c"/>
    <property type="match status" value="1"/>
</dbReference>
<dbReference type="Gene3D" id="1.20.5.1930">
    <property type="match status" value="1"/>
</dbReference>
<name>A0A1W5ZXV6_9BACI</name>
<keyword evidence="6 15" id="KW-0812">Transmembrane</keyword>
<evidence type="ECO:0000313" key="19">
    <source>
        <dbReference type="Proteomes" id="UP000192527"/>
    </source>
</evidence>
<evidence type="ECO:0000256" key="9">
    <source>
        <dbReference type="ARBA" id="ARBA00022840"/>
    </source>
</evidence>
<evidence type="ECO:0000256" key="11">
    <source>
        <dbReference type="ARBA" id="ARBA00023012"/>
    </source>
</evidence>
<evidence type="ECO:0000256" key="7">
    <source>
        <dbReference type="ARBA" id="ARBA00022741"/>
    </source>
</evidence>
<dbReference type="STRING" id="402384.HM131_15090"/>
<dbReference type="SUPFAM" id="SSF55874">
    <property type="entry name" value="ATPase domain of HSP90 chaperone/DNA topoisomerase II/histidine kinase"/>
    <property type="match status" value="1"/>
</dbReference>
<dbReference type="SMART" id="SM00387">
    <property type="entry name" value="HATPase_c"/>
    <property type="match status" value="1"/>
</dbReference>
<dbReference type="CDD" id="cd16917">
    <property type="entry name" value="HATPase_UhpB-NarQ-NarX-like"/>
    <property type="match status" value="1"/>
</dbReference>
<protein>
    <recommendedName>
        <fullName evidence="13">Sensor histidine kinase</fullName>
        <ecNumber evidence="13">2.7.13.3</ecNumber>
    </recommendedName>
</protein>
<dbReference type="PIRSF" id="PIRSF037431">
    <property type="entry name" value="STHK_LiaS"/>
    <property type="match status" value="1"/>
</dbReference>
<dbReference type="InterPro" id="IPR050482">
    <property type="entry name" value="Sensor_HK_TwoCompSys"/>
</dbReference>
<evidence type="ECO:0000256" key="5">
    <source>
        <dbReference type="ARBA" id="ARBA00022679"/>
    </source>
</evidence>
<keyword evidence="8 13" id="KW-0418">Kinase</keyword>
<feature type="domain" description="HAMP" evidence="17">
    <location>
        <begin position="72"/>
        <end position="124"/>
    </location>
</feature>
<organism evidence="18 19">
    <name type="scientific">Halobacillus mangrovi</name>
    <dbReference type="NCBI Taxonomy" id="402384"/>
    <lineage>
        <taxon>Bacteria</taxon>
        <taxon>Bacillati</taxon>
        <taxon>Bacillota</taxon>
        <taxon>Bacilli</taxon>
        <taxon>Bacillales</taxon>
        <taxon>Bacillaceae</taxon>
        <taxon>Halobacillus</taxon>
    </lineage>
</organism>
<dbReference type="Gene3D" id="1.10.8.500">
    <property type="entry name" value="HAMP domain in histidine kinase"/>
    <property type="match status" value="1"/>
</dbReference>
<dbReference type="PANTHER" id="PTHR24421:SF37">
    <property type="entry name" value="SENSOR HISTIDINE KINASE NARS"/>
    <property type="match status" value="1"/>
</dbReference>
<evidence type="ECO:0000256" key="13">
    <source>
        <dbReference type="PIRNR" id="PIRNR037431"/>
    </source>
</evidence>
<keyword evidence="5 13" id="KW-0808">Transferase</keyword>
<dbReference type="InterPro" id="IPR017202">
    <property type="entry name" value="LiaS/VraS"/>
</dbReference>
<keyword evidence="11 13" id="KW-0902">Two-component regulatory system</keyword>
<dbReference type="PROSITE" id="PS50109">
    <property type="entry name" value="HIS_KIN"/>
    <property type="match status" value="1"/>
</dbReference>
<feature type="transmembrane region" description="Helical" evidence="15">
    <location>
        <begin position="44"/>
        <end position="68"/>
    </location>
</feature>
<reference evidence="18 19" key="1">
    <citation type="submission" date="2017-04" db="EMBL/GenBank/DDBJ databases">
        <title>The whole genome sequencing and assembly of Halobacillus mangrovi strain.</title>
        <authorList>
            <person name="Lee S.-J."/>
            <person name="Park M.-K."/>
            <person name="Kim J.-Y."/>
            <person name="Lee Y.-J."/>
            <person name="Yi H."/>
            <person name="Bahn Y.-S."/>
            <person name="Kim J.F."/>
            <person name="Lee D.-W."/>
        </authorList>
    </citation>
    <scope>NUCLEOTIDE SEQUENCE [LARGE SCALE GENOMIC DNA]</scope>
    <source>
        <strain evidence="18 19">KTB 131</strain>
    </source>
</reference>
<dbReference type="GO" id="GO:0005886">
    <property type="term" value="C:plasma membrane"/>
    <property type="evidence" value="ECO:0007669"/>
    <property type="project" value="UniProtKB-SubCell"/>
</dbReference>
<dbReference type="Pfam" id="PF07730">
    <property type="entry name" value="HisKA_3"/>
    <property type="match status" value="1"/>
</dbReference>
<dbReference type="Gene3D" id="3.30.565.10">
    <property type="entry name" value="Histidine kinase-like ATPase, C-terminal domain"/>
    <property type="match status" value="1"/>
</dbReference>
<dbReference type="InterPro" id="IPR011712">
    <property type="entry name" value="Sig_transdc_His_kin_sub3_dim/P"/>
</dbReference>
<dbReference type="RefSeq" id="WP_085030554.1">
    <property type="nucleotide sequence ID" value="NZ_CP020772.1"/>
</dbReference>
<dbReference type="EC" id="2.7.13.3" evidence="13"/>
<evidence type="ECO:0000256" key="14">
    <source>
        <dbReference type="SAM" id="Coils"/>
    </source>
</evidence>
<comment type="subcellular location">
    <subcellularLocation>
        <location evidence="2 13">Cell membrane</location>
        <topology evidence="2 13">Multi-pass membrane protein</topology>
    </subcellularLocation>
</comment>
<dbReference type="GO" id="GO:0000155">
    <property type="term" value="F:phosphorelay sensor kinase activity"/>
    <property type="evidence" value="ECO:0007669"/>
    <property type="project" value="UniProtKB-UniRule"/>
</dbReference>
<keyword evidence="4" id="KW-0597">Phosphoprotein</keyword>
<dbReference type="EMBL" id="CP020772">
    <property type="protein sequence ID" value="ARI78094.1"/>
    <property type="molecule type" value="Genomic_DNA"/>
</dbReference>
<dbReference type="GO" id="GO:0046983">
    <property type="term" value="F:protein dimerization activity"/>
    <property type="evidence" value="ECO:0007669"/>
    <property type="project" value="InterPro"/>
</dbReference>
<evidence type="ECO:0000256" key="6">
    <source>
        <dbReference type="ARBA" id="ARBA00022692"/>
    </source>
</evidence>
<feature type="transmembrane region" description="Helical" evidence="15">
    <location>
        <begin position="20"/>
        <end position="38"/>
    </location>
</feature>
<dbReference type="InterPro" id="IPR005467">
    <property type="entry name" value="His_kinase_dom"/>
</dbReference>
<keyword evidence="10 15" id="KW-1133">Transmembrane helix</keyword>
<dbReference type="KEGG" id="hmn:HM131_15090"/>
<evidence type="ECO:0000256" key="4">
    <source>
        <dbReference type="ARBA" id="ARBA00022553"/>
    </source>
</evidence>
<dbReference type="InterPro" id="IPR003660">
    <property type="entry name" value="HAMP_dom"/>
</dbReference>
<evidence type="ECO:0000313" key="18">
    <source>
        <dbReference type="EMBL" id="ARI78094.1"/>
    </source>
</evidence>
<sequence>MLKQLNSIRYMYIRSHLYGLILNIFILLAVLLSIHVWFEPSWLSPGAILFFILSYLIVGFFMSIYAGFKSSGDMKQRFDYISTMITQLSRGEFSSRIYFNENDEVASLGDELNELGEKLQQQKESLLKLADEKAELARSAHKAATIEERQRLARDLHDAVSQQLFALTMMAQATGKVFDKNPDKAKKQLEEITQMALQAQTEMRALLLHLRPVHLSGEPLTEGVSSLIEELKQKCPLHFDVQMEEMDEISRTTEEQLFRVVQEALSNILRHANATEVKVNLTHSKDEMFLHISDDGAGFDPDEKKSNKASYGLKSMKERCEEIGGVFTIRSREGEGTHIDIRVPIAVQSKEESK</sequence>
<dbReference type="PANTHER" id="PTHR24421">
    <property type="entry name" value="NITRATE/NITRITE SENSOR PROTEIN NARX-RELATED"/>
    <property type="match status" value="1"/>
</dbReference>
<keyword evidence="12 13" id="KW-0472">Membrane</keyword>